<evidence type="ECO:0000256" key="2">
    <source>
        <dbReference type="ARBA" id="ARBA00022737"/>
    </source>
</evidence>
<evidence type="ECO:0000259" key="5">
    <source>
        <dbReference type="PROSITE" id="PS51371"/>
    </source>
</evidence>
<dbReference type="GO" id="GO:0050660">
    <property type="term" value="F:flavin adenine dinucleotide binding"/>
    <property type="evidence" value="ECO:0007669"/>
    <property type="project" value="InterPro"/>
</dbReference>
<comment type="similarity">
    <text evidence="1">Belongs to the UPF0053 family. Hemolysin C subfamily.</text>
</comment>
<dbReference type="FunFam" id="3.10.580.10:FF:000002">
    <property type="entry name" value="Magnesium/cobalt efflux protein CorC"/>
    <property type="match status" value="1"/>
</dbReference>
<dbReference type="InterPro" id="IPR044751">
    <property type="entry name" value="Ion_transp-like_CBS"/>
</dbReference>
<dbReference type="InterPro" id="IPR046342">
    <property type="entry name" value="CBS_dom_sf"/>
</dbReference>
<dbReference type="InterPro" id="IPR000644">
    <property type="entry name" value="CBS_dom"/>
</dbReference>
<feature type="domain" description="CBS" evidence="5">
    <location>
        <begin position="119"/>
        <end position="176"/>
    </location>
</feature>
<dbReference type="CDD" id="cd04590">
    <property type="entry name" value="CBS_pair_CorC_HlyC_assoc"/>
    <property type="match status" value="1"/>
</dbReference>
<proteinExistence type="inferred from homology"/>
<dbReference type="Pfam" id="PF00571">
    <property type="entry name" value="CBS"/>
    <property type="match status" value="2"/>
</dbReference>
<dbReference type="GO" id="GO:0005886">
    <property type="term" value="C:plasma membrane"/>
    <property type="evidence" value="ECO:0007669"/>
    <property type="project" value="TreeGrafter"/>
</dbReference>
<dbReference type="InterPro" id="IPR016169">
    <property type="entry name" value="FAD-bd_PCMH_sub2"/>
</dbReference>
<dbReference type="SUPFAM" id="SSF54631">
    <property type="entry name" value="CBS-domain pair"/>
    <property type="match status" value="1"/>
</dbReference>
<organism evidence="6">
    <name type="scientific">Hellea balneolensis</name>
    <dbReference type="NCBI Taxonomy" id="287478"/>
    <lineage>
        <taxon>Bacteria</taxon>
        <taxon>Pseudomonadati</taxon>
        <taxon>Pseudomonadota</taxon>
        <taxon>Alphaproteobacteria</taxon>
        <taxon>Maricaulales</taxon>
        <taxon>Robiginitomaculaceae</taxon>
        <taxon>Hellea</taxon>
    </lineage>
</organism>
<keyword evidence="2" id="KW-0677">Repeat</keyword>
<dbReference type="PANTHER" id="PTHR22777">
    <property type="entry name" value="HEMOLYSIN-RELATED"/>
    <property type="match status" value="1"/>
</dbReference>
<dbReference type="Gene3D" id="3.10.580.10">
    <property type="entry name" value="CBS-domain"/>
    <property type="match status" value="1"/>
</dbReference>
<feature type="domain" description="CBS" evidence="5">
    <location>
        <begin position="45"/>
        <end position="106"/>
    </location>
</feature>
<dbReference type="Gene3D" id="3.30.465.10">
    <property type="match status" value="1"/>
</dbReference>
<dbReference type="SUPFAM" id="SSF56176">
    <property type="entry name" value="FAD-binding/transporter-associated domain-like"/>
    <property type="match status" value="1"/>
</dbReference>
<comment type="caution">
    <text evidence="6">The sequence shown here is derived from an EMBL/GenBank/DDBJ whole genome shotgun (WGS) entry which is preliminary data.</text>
</comment>
<sequence length="286" mass="31897">MTQSDKRPSFFARLLGKDAANAHGKQRALLNAVEHFHDLKVEDVMVPRVDITAVPENVSLKDLADLFITAGHSRLPVFKDTLDEPVGMVHVKDVLPYLTFGARGRTGKTYPDKKVIKKILRRILFVPPSMGVEELLRKMQAGRLHMAMVVDEYGGTDGLVTLEDLIEPIVGDIDDEHDGAEPEIKTLKDKKGDAYWEADARVDIEDFEALFGRDIATPQEDEDVDTLGGVVVSLAGRVPEKGEIIRHPYGVEFEILEADPRRIKRLRIRQALVNLQDMPSQTNAAS</sequence>
<evidence type="ECO:0000313" key="6">
    <source>
        <dbReference type="EMBL" id="HHL42976.1"/>
    </source>
</evidence>
<dbReference type="Proteomes" id="UP000885830">
    <property type="component" value="Unassembled WGS sequence"/>
</dbReference>
<evidence type="ECO:0000256" key="1">
    <source>
        <dbReference type="ARBA" id="ARBA00006446"/>
    </source>
</evidence>
<dbReference type="EMBL" id="DRMJ01000258">
    <property type="protein sequence ID" value="HHL42976.1"/>
    <property type="molecule type" value="Genomic_DNA"/>
</dbReference>
<accession>A0A7C5LWZ5</accession>
<gene>
    <name evidence="6" type="ORF">ENJ42_05105</name>
</gene>
<name>A0A7C5LWZ5_9PROT</name>
<dbReference type="InterPro" id="IPR036318">
    <property type="entry name" value="FAD-bd_PCMH-like_sf"/>
</dbReference>
<dbReference type="PANTHER" id="PTHR22777:SF27">
    <property type="entry name" value="MAGNESIUM AND COBALT EFFLUX PROTEIN CORC"/>
    <property type="match status" value="1"/>
</dbReference>
<evidence type="ECO:0000256" key="4">
    <source>
        <dbReference type="PROSITE-ProRule" id="PRU00703"/>
    </source>
</evidence>
<dbReference type="SMART" id="SM00116">
    <property type="entry name" value="CBS"/>
    <property type="match status" value="2"/>
</dbReference>
<evidence type="ECO:0000256" key="3">
    <source>
        <dbReference type="ARBA" id="ARBA00023122"/>
    </source>
</evidence>
<keyword evidence="3 4" id="KW-0129">CBS domain</keyword>
<dbReference type="SMART" id="SM01091">
    <property type="entry name" value="CorC_HlyC"/>
    <property type="match status" value="1"/>
</dbReference>
<protein>
    <submittedName>
        <fullName evidence="6">HlyC/CorC family transporter</fullName>
    </submittedName>
</protein>
<dbReference type="PROSITE" id="PS51371">
    <property type="entry name" value="CBS"/>
    <property type="match status" value="2"/>
</dbReference>
<dbReference type="InterPro" id="IPR005170">
    <property type="entry name" value="Transptr-assoc_dom"/>
</dbReference>
<dbReference type="Pfam" id="PF03471">
    <property type="entry name" value="CorC_HlyC"/>
    <property type="match status" value="1"/>
</dbReference>
<dbReference type="AlphaFoldDB" id="A0A7C5LWZ5"/>
<reference evidence="6" key="1">
    <citation type="journal article" date="2020" name="mSystems">
        <title>Genome- and Community-Level Interaction Insights into Carbon Utilization and Element Cycling Functions of Hydrothermarchaeota in Hydrothermal Sediment.</title>
        <authorList>
            <person name="Zhou Z."/>
            <person name="Liu Y."/>
            <person name="Xu W."/>
            <person name="Pan J."/>
            <person name="Luo Z.H."/>
            <person name="Li M."/>
        </authorList>
    </citation>
    <scope>NUCLEOTIDE SEQUENCE [LARGE SCALE GENOMIC DNA]</scope>
    <source>
        <strain evidence="6">HyVt-485</strain>
    </source>
</reference>